<dbReference type="AlphaFoldDB" id="A0A6H5G733"/>
<reference evidence="1 2" key="1">
    <citation type="submission" date="2020-02" db="EMBL/GenBank/DDBJ databases">
        <authorList>
            <person name="Ferguson B K."/>
        </authorList>
    </citation>
    <scope>NUCLEOTIDE SEQUENCE [LARGE SCALE GENOMIC DNA]</scope>
</reference>
<organism evidence="1 2">
    <name type="scientific">Nesidiocoris tenuis</name>
    <dbReference type="NCBI Taxonomy" id="355587"/>
    <lineage>
        <taxon>Eukaryota</taxon>
        <taxon>Metazoa</taxon>
        <taxon>Ecdysozoa</taxon>
        <taxon>Arthropoda</taxon>
        <taxon>Hexapoda</taxon>
        <taxon>Insecta</taxon>
        <taxon>Pterygota</taxon>
        <taxon>Neoptera</taxon>
        <taxon>Paraneoptera</taxon>
        <taxon>Hemiptera</taxon>
        <taxon>Heteroptera</taxon>
        <taxon>Panheteroptera</taxon>
        <taxon>Cimicomorpha</taxon>
        <taxon>Miridae</taxon>
        <taxon>Dicyphina</taxon>
        <taxon>Nesidiocoris</taxon>
    </lineage>
</organism>
<dbReference type="EMBL" id="CADCXU010007246">
    <property type="protein sequence ID" value="CAA9998591.1"/>
    <property type="molecule type" value="Genomic_DNA"/>
</dbReference>
<gene>
    <name evidence="1" type="ORF">NTEN_LOCUS4874</name>
</gene>
<proteinExistence type="predicted"/>
<keyword evidence="2" id="KW-1185">Reference proteome</keyword>
<name>A0A6H5G733_9HEMI</name>
<protein>
    <submittedName>
        <fullName evidence="1">Uncharacterized protein</fullName>
    </submittedName>
</protein>
<evidence type="ECO:0000313" key="1">
    <source>
        <dbReference type="EMBL" id="CAA9998591.1"/>
    </source>
</evidence>
<accession>A0A6H5G733</accession>
<sequence length="120" mass="13713">MVYTCNDDYYPTFQQALGGGCITRTLQIPIQVVLFDVRAPNDFSCYHDLRNILLDCLKRPSSSKLFSCLFGLGQTSTAIRNPITYNVARSGQSKTNYYNDSKQIQPAELLEFLWRRICSN</sequence>
<dbReference type="Proteomes" id="UP000479000">
    <property type="component" value="Unassembled WGS sequence"/>
</dbReference>
<evidence type="ECO:0000313" key="2">
    <source>
        <dbReference type="Proteomes" id="UP000479000"/>
    </source>
</evidence>